<protein>
    <submittedName>
        <fullName evidence="1">Uncharacterized protein</fullName>
    </submittedName>
</protein>
<dbReference type="AlphaFoldDB" id="A0A645D7F5"/>
<dbReference type="EMBL" id="VSSQ01033638">
    <property type="protein sequence ID" value="MPM85296.1"/>
    <property type="molecule type" value="Genomic_DNA"/>
</dbReference>
<organism evidence="1">
    <name type="scientific">bioreactor metagenome</name>
    <dbReference type="NCBI Taxonomy" id="1076179"/>
    <lineage>
        <taxon>unclassified sequences</taxon>
        <taxon>metagenomes</taxon>
        <taxon>ecological metagenomes</taxon>
    </lineage>
</organism>
<reference evidence="1" key="1">
    <citation type="submission" date="2019-08" db="EMBL/GenBank/DDBJ databases">
        <authorList>
            <person name="Kucharzyk K."/>
            <person name="Murdoch R.W."/>
            <person name="Higgins S."/>
            <person name="Loffler F."/>
        </authorList>
    </citation>
    <scope>NUCLEOTIDE SEQUENCE</scope>
</reference>
<sequence length="85" mass="9342">MEPISFMGFSPKYKGDTSSPPVNIMPSMASIYLSRHSLSSVMGINTGIPPARIIASIYVQHKELYLDVPFDSINVVNPIIGLNFK</sequence>
<evidence type="ECO:0000313" key="1">
    <source>
        <dbReference type="EMBL" id="MPM85296.1"/>
    </source>
</evidence>
<gene>
    <name evidence="1" type="ORF">SDC9_132374</name>
</gene>
<comment type="caution">
    <text evidence="1">The sequence shown here is derived from an EMBL/GenBank/DDBJ whole genome shotgun (WGS) entry which is preliminary data.</text>
</comment>
<name>A0A645D7F5_9ZZZZ</name>
<proteinExistence type="predicted"/>
<accession>A0A645D7F5</accession>